<dbReference type="Proteomes" id="UP000184420">
    <property type="component" value="Unassembled WGS sequence"/>
</dbReference>
<dbReference type="RefSeq" id="WP_073084970.1">
    <property type="nucleotide sequence ID" value="NZ_FRBL01000008.1"/>
</dbReference>
<dbReference type="STRING" id="1419482.SAMN05444266_108118"/>
<feature type="transmembrane region" description="Helical" evidence="6">
    <location>
        <begin position="173"/>
        <end position="191"/>
    </location>
</feature>
<proteinExistence type="predicted"/>
<evidence type="ECO:0000256" key="2">
    <source>
        <dbReference type="ARBA" id="ARBA00022475"/>
    </source>
</evidence>
<dbReference type="InterPro" id="IPR037185">
    <property type="entry name" value="EmrE-like"/>
</dbReference>
<protein>
    <submittedName>
        <fullName evidence="8">Threonine/homoserine efflux transporter RhtA</fullName>
    </submittedName>
</protein>
<comment type="subcellular location">
    <subcellularLocation>
        <location evidence="1">Cell membrane</location>
        <topology evidence="1">Multi-pass membrane protein</topology>
    </subcellularLocation>
</comment>
<feature type="transmembrane region" description="Helical" evidence="6">
    <location>
        <begin position="203"/>
        <end position="223"/>
    </location>
</feature>
<evidence type="ECO:0000256" key="5">
    <source>
        <dbReference type="ARBA" id="ARBA00023136"/>
    </source>
</evidence>
<feature type="transmembrane region" description="Helical" evidence="6">
    <location>
        <begin position="258"/>
        <end position="275"/>
    </location>
</feature>
<evidence type="ECO:0000256" key="4">
    <source>
        <dbReference type="ARBA" id="ARBA00022989"/>
    </source>
</evidence>
<keyword evidence="9" id="KW-1185">Reference proteome</keyword>
<evidence type="ECO:0000313" key="9">
    <source>
        <dbReference type="Proteomes" id="UP000184420"/>
    </source>
</evidence>
<feature type="transmembrane region" description="Helical" evidence="6">
    <location>
        <begin position="7"/>
        <end position="25"/>
    </location>
</feature>
<name>A0A1M7IW18_9BACT</name>
<feature type="transmembrane region" description="Helical" evidence="6">
    <location>
        <begin position="235"/>
        <end position="252"/>
    </location>
</feature>
<dbReference type="GO" id="GO:0005886">
    <property type="term" value="C:plasma membrane"/>
    <property type="evidence" value="ECO:0007669"/>
    <property type="project" value="UniProtKB-SubCell"/>
</dbReference>
<dbReference type="EMBL" id="FRBL01000008">
    <property type="protein sequence ID" value="SHM44919.1"/>
    <property type="molecule type" value="Genomic_DNA"/>
</dbReference>
<evidence type="ECO:0000259" key="7">
    <source>
        <dbReference type="Pfam" id="PF00892"/>
    </source>
</evidence>
<feature type="domain" description="EamA" evidence="7">
    <location>
        <begin position="142"/>
        <end position="275"/>
    </location>
</feature>
<dbReference type="Pfam" id="PF00892">
    <property type="entry name" value="EamA"/>
    <property type="match status" value="2"/>
</dbReference>
<accession>A0A1M7IW18</accession>
<feature type="transmembrane region" description="Helical" evidence="6">
    <location>
        <begin position="65"/>
        <end position="83"/>
    </location>
</feature>
<keyword evidence="2" id="KW-1003">Cell membrane</keyword>
<dbReference type="SUPFAM" id="SSF103481">
    <property type="entry name" value="Multidrug resistance efflux transporter EmrE"/>
    <property type="match status" value="2"/>
</dbReference>
<dbReference type="InterPro" id="IPR000620">
    <property type="entry name" value="EamA_dom"/>
</dbReference>
<dbReference type="PANTHER" id="PTHR42920">
    <property type="entry name" value="OS03G0707200 PROTEIN-RELATED"/>
    <property type="match status" value="1"/>
</dbReference>
<feature type="domain" description="EamA" evidence="7">
    <location>
        <begin position="7"/>
        <end position="132"/>
    </location>
</feature>
<evidence type="ECO:0000313" key="8">
    <source>
        <dbReference type="EMBL" id="SHM44919.1"/>
    </source>
</evidence>
<feature type="transmembrane region" description="Helical" evidence="6">
    <location>
        <begin position="116"/>
        <end position="138"/>
    </location>
</feature>
<keyword evidence="5 6" id="KW-0472">Membrane</keyword>
<evidence type="ECO:0000256" key="1">
    <source>
        <dbReference type="ARBA" id="ARBA00004651"/>
    </source>
</evidence>
<organism evidence="8 9">
    <name type="scientific">Chitinophaga jiangningensis</name>
    <dbReference type="NCBI Taxonomy" id="1419482"/>
    <lineage>
        <taxon>Bacteria</taxon>
        <taxon>Pseudomonadati</taxon>
        <taxon>Bacteroidota</taxon>
        <taxon>Chitinophagia</taxon>
        <taxon>Chitinophagales</taxon>
        <taxon>Chitinophagaceae</taxon>
        <taxon>Chitinophaga</taxon>
    </lineage>
</organism>
<evidence type="ECO:0000256" key="6">
    <source>
        <dbReference type="SAM" id="Phobius"/>
    </source>
</evidence>
<gene>
    <name evidence="8" type="ORF">SAMN05444266_108118</name>
</gene>
<keyword evidence="3 6" id="KW-0812">Transmembrane</keyword>
<dbReference type="InterPro" id="IPR051258">
    <property type="entry name" value="Diverse_Substrate_Transporter"/>
</dbReference>
<evidence type="ECO:0000256" key="3">
    <source>
        <dbReference type="ARBA" id="ARBA00022692"/>
    </source>
</evidence>
<dbReference type="PANTHER" id="PTHR42920:SF5">
    <property type="entry name" value="EAMA DOMAIN-CONTAINING PROTEIN"/>
    <property type="match status" value="1"/>
</dbReference>
<dbReference type="OrthoDB" id="9150437at2"/>
<dbReference type="AlphaFoldDB" id="A0A1M7IW18"/>
<keyword evidence="4 6" id="KW-1133">Transmembrane helix</keyword>
<sequence length="293" mass="31855">MSKKQLYLILLIIGTAFWGIAYSVTKLAIREATPSTFLFYRFVGATLVLALLFRPRISMAAVGTGIRLGLPLVAGTVLVTIGIKHTSASQAAFVLGIVVVMVPLFKLLLFRAAMPFKAWASAFMALVGLFIICIKGAFRVSAGDLYSIGSAVSFSLYLLSVERAAAKADIITSIVPMFATCAVVTGCMALFDHSATWLPASPGFWACVAYCALFSTAYMYTVSNMAQKYISAEKVAVIYLFEPVFGALAAYYMLDEELSWRLLLGGGLIFVATLMSEMDIRKKAVVYLQERDK</sequence>
<feature type="transmembrane region" description="Helical" evidence="6">
    <location>
        <begin position="89"/>
        <end position="109"/>
    </location>
</feature>
<feature type="transmembrane region" description="Helical" evidence="6">
    <location>
        <begin position="144"/>
        <end position="161"/>
    </location>
</feature>
<reference evidence="8 9" key="1">
    <citation type="submission" date="2016-11" db="EMBL/GenBank/DDBJ databases">
        <authorList>
            <person name="Jaros S."/>
            <person name="Januszkiewicz K."/>
            <person name="Wedrychowicz H."/>
        </authorList>
    </citation>
    <scope>NUCLEOTIDE SEQUENCE [LARGE SCALE GENOMIC DNA]</scope>
    <source>
        <strain evidence="8 9">DSM 27406</strain>
    </source>
</reference>
<feature type="transmembrane region" description="Helical" evidence="6">
    <location>
        <begin position="37"/>
        <end position="53"/>
    </location>
</feature>